<dbReference type="InterPro" id="IPR036249">
    <property type="entry name" value="Thioredoxin-like_sf"/>
</dbReference>
<protein>
    <submittedName>
        <fullName evidence="2">Sucrase ferredoxin</fullName>
    </submittedName>
</protein>
<sequence>MSSRTDSGRPPRCSDVHGEPLPGTAKKGTTYLIVEHSHGWGRDVLDGDALGEELAGRIREFVAAAGAAFHLIRRPGRAVREGTATRAYLIFTSSPDPDAPAPTIEAYNLQGGIEDIFVLDLSGPGRNTALGARPVPHPLVLVCTHGKRDLCCAVKGRPMASAMRAAASSMDALLRRGTTEPCSVDDTGRASDADESTDVVWESSHTGGHRFAPSMILLPWGYSYGRIGTDQGMAMLATLARDELPLPGLRGRGCYDGPGQAAEVHVAAELSARGLPVSPGELAVFGCGDSGADTVRRTVTRPDGGRWSVELRHLDLPPVLKSCGKEPAATDTWEVVGFRSLDQGA</sequence>
<dbReference type="SUPFAM" id="SSF52833">
    <property type="entry name" value="Thioredoxin-like"/>
    <property type="match status" value="1"/>
</dbReference>
<proteinExistence type="predicted"/>
<dbReference type="AlphaFoldDB" id="A0A934I6Z5"/>
<evidence type="ECO:0000313" key="2">
    <source>
        <dbReference type="EMBL" id="MBI8989469.1"/>
    </source>
</evidence>
<comment type="caution">
    <text evidence="2">The sequence shown here is derived from an EMBL/GenBank/DDBJ whole genome shotgun (WGS) entry which is preliminary data.</text>
</comment>
<keyword evidence="3" id="KW-1185">Reference proteome</keyword>
<evidence type="ECO:0000313" key="3">
    <source>
        <dbReference type="Proteomes" id="UP000645966"/>
    </source>
</evidence>
<gene>
    <name evidence="2" type="ORF">JDV75_06805</name>
</gene>
<reference evidence="2" key="1">
    <citation type="submission" date="2020-12" db="EMBL/GenBank/DDBJ databases">
        <title>Genome public.</title>
        <authorList>
            <person name="Sun Q."/>
        </authorList>
    </citation>
    <scope>NUCLEOTIDE SEQUENCE</scope>
    <source>
        <strain evidence="2">CCM 8863</strain>
    </source>
</reference>
<name>A0A934I6Z5_9CORY</name>
<dbReference type="RefSeq" id="WP_198738515.1">
    <property type="nucleotide sequence ID" value="NZ_JAEIOS010000012.1"/>
</dbReference>
<dbReference type="InterPro" id="IPR009737">
    <property type="entry name" value="Aim32/Apd1-like"/>
</dbReference>
<dbReference type="Pfam" id="PF06999">
    <property type="entry name" value="Suc_Fer-like"/>
    <property type="match status" value="1"/>
</dbReference>
<dbReference type="Proteomes" id="UP000645966">
    <property type="component" value="Unassembled WGS sequence"/>
</dbReference>
<feature type="region of interest" description="Disordered" evidence="1">
    <location>
        <begin position="1"/>
        <end position="26"/>
    </location>
</feature>
<evidence type="ECO:0000256" key="1">
    <source>
        <dbReference type="SAM" id="MobiDB-lite"/>
    </source>
</evidence>
<dbReference type="EMBL" id="JAEIOS010000012">
    <property type="protein sequence ID" value="MBI8989469.1"/>
    <property type="molecule type" value="Genomic_DNA"/>
</dbReference>
<feature type="compositionally biased region" description="Basic and acidic residues" evidence="1">
    <location>
        <begin position="1"/>
        <end position="18"/>
    </location>
</feature>
<dbReference type="CDD" id="cd03062">
    <property type="entry name" value="TRX_Fd_Sucrase"/>
    <property type="match status" value="1"/>
</dbReference>
<organism evidence="2 3">
    <name type="scientific">Corynebacterium meridianum</name>
    <dbReference type="NCBI Taxonomy" id="2765363"/>
    <lineage>
        <taxon>Bacteria</taxon>
        <taxon>Bacillati</taxon>
        <taxon>Actinomycetota</taxon>
        <taxon>Actinomycetes</taxon>
        <taxon>Mycobacteriales</taxon>
        <taxon>Corynebacteriaceae</taxon>
        <taxon>Corynebacterium</taxon>
    </lineage>
</organism>
<accession>A0A934I6Z5</accession>